<accession>A0A0F9A435</accession>
<sequence>MDKDEIIKKIEAGDITLPLSGSLIQGSQSLFGLKTELQFGKLTMTSVFSQQKGETSVIDVQGGAQVSEYEIRVDEYDANRHFFISHSFKDNYDRALASLPIINTGVNITKIEVWVTNKTSNFENSRNILALMDLAEAQRNIYGTAYWSQTPGQTGEHPRNELNTQYNEMTTTYSGVRDLRQITALFAPLLPGFAPGQDYEKIENARKLSSREFTLHTKLGYISLNSALNSDEILAVAYEYTLNGKTYKVGELSSDGVAAPRTLLLKLLKGTNLTPNLPTWDLMMKNIYSIGAFQVNPDEFILDVLYSDDKTGTTINYLPEGDVKNQILIRILNLDNLNDQLDPVPDGRFDFISGITINPGNGRVIFPVREPFGSYLENKINDPVIAEKYVFNELYDSTKTVASQIAEKNKFIIAGSYKSSS</sequence>
<comment type="caution">
    <text evidence="2">The sequence shown here is derived from an EMBL/GenBank/DDBJ whole genome shotgun (WGS) entry which is preliminary data.</text>
</comment>
<dbReference type="InterPro" id="IPR025684">
    <property type="entry name" value="SprA_N_dom"/>
</dbReference>
<dbReference type="AlphaFoldDB" id="A0A0F9A435"/>
<evidence type="ECO:0000313" key="2">
    <source>
        <dbReference type="EMBL" id="KKK92920.1"/>
    </source>
</evidence>
<evidence type="ECO:0000259" key="1">
    <source>
        <dbReference type="Pfam" id="PF14349"/>
    </source>
</evidence>
<name>A0A0F9A435_9ZZZZ</name>
<dbReference type="Pfam" id="PF14349">
    <property type="entry name" value="SprA_N"/>
    <property type="match status" value="1"/>
</dbReference>
<dbReference type="NCBIfam" id="TIGR04189">
    <property type="entry name" value="surface_SprA"/>
    <property type="match status" value="1"/>
</dbReference>
<organism evidence="2">
    <name type="scientific">marine sediment metagenome</name>
    <dbReference type="NCBI Taxonomy" id="412755"/>
    <lineage>
        <taxon>unclassified sequences</taxon>
        <taxon>metagenomes</taxon>
        <taxon>ecological metagenomes</taxon>
    </lineage>
</organism>
<proteinExistence type="predicted"/>
<reference evidence="2" key="1">
    <citation type="journal article" date="2015" name="Nature">
        <title>Complex archaea that bridge the gap between prokaryotes and eukaryotes.</title>
        <authorList>
            <person name="Spang A."/>
            <person name="Saw J.H."/>
            <person name="Jorgensen S.L."/>
            <person name="Zaremba-Niedzwiedzka K."/>
            <person name="Martijn J."/>
            <person name="Lind A.E."/>
            <person name="van Eijk R."/>
            <person name="Schleper C."/>
            <person name="Guy L."/>
            <person name="Ettema T.J."/>
        </authorList>
    </citation>
    <scope>NUCLEOTIDE SEQUENCE</scope>
</reference>
<dbReference type="EMBL" id="LAZR01047999">
    <property type="protein sequence ID" value="KKK92920.1"/>
    <property type="molecule type" value="Genomic_DNA"/>
</dbReference>
<feature type="domain" description="Gliding motility protein SprA N-terminal" evidence="1">
    <location>
        <begin position="7"/>
        <end position="221"/>
    </location>
</feature>
<dbReference type="InterPro" id="IPR026377">
    <property type="entry name" value="Cell_surface_SprA"/>
</dbReference>
<feature type="non-terminal residue" evidence="2">
    <location>
        <position position="421"/>
    </location>
</feature>
<gene>
    <name evidence="2" type="ORF">LCGC14_2698070</name>
</gene>
<protein>
    <recommendedName>
        <fullName evidence="1">Gliding motility protein SprA N-terminal domain-containing protein</fullName>
    </recommendedName>
</protein>